<dbReference type="Pfam" id="PF00155">
    <property type="entry name" value="Aminotran_1_2"/>
    <property type="match status" value="1"/>
</dbReference>
<dbReference type="Proteomes" id="UP000301751">
    <property type="component" value="Unassembled WGS sequence"/>
</dbReference>
<proteinExistence type="inferred from homology"/>
<sequence>MPDTATTTDLPANAAGTLGQQLAARVAERIRRGALSPGARLPSVREGARLHGVSPSTVVSAYDQLQAQGLVEARRQRGFYVREPLAAARGAAAAAVPAAPTAPLAPPLDATALIRGMFQQGAATTGPGMGTLPEAWLDQPLLDRALRRTLGRPTQRGGSAAGEALRYGNPAGDEVLRQAMARRLAGELGIAAQAGQIVTTIGATHALDVVARTLLQPGDAVLVDEPGWAVEFARLTRMGMRLLPVPRGPDGPDLAVMAQLLAQHRPRLYVTVSVLHNPTGQSLSLAAAHQILKLAEQHDLTIVEDDTYAWLAPPHAPRLAALDGLQRTVYITGFSKILAPAWRVGMVAAAPALAERLVDSKLLGMLTTPALLERAVAWCLDQGLLRRHAERVVAQLDAARHRVVRLAQDSGCRFVTPPQGLFGWVDTGVDTEPLAARLAADGWLVAPGRLFLAAPRPTTLMRVNFASAQDARFWQAFTTARHALGGQAVR</sequence>
<keyword evidence="2" id="KW-0663">Pyridoxal phosphate</keyword>
<dbReference type="PANTHER" id="PTHR46577">
    <property type="entry name" value="HTH-TYPE TRANSCRIPTIONAL REGULATORY PROTEIN GABR"/>
    <property type="match status" value="1"/>
</dbReference>
<dbReference type="AlphaFoldDB" id="A0A480AUN6"/>
<keyword evidence="4" id="KW-0238">DNA-binding</keyword>
<keyword evidence="5" id="KW-0804">Transcription</keyword>
<dbReference type="GO" id="GO:0003700">
    <property type="term" value="F:DNA-binding transcription factor activity"/>
    <property type="evidence" value="ECO:0007669"/>
    <property type="project" value="InterPro"/>
</dbReference>
<dbReference type="OrthoDB" id="9804020at2"/>
<dbReference type="SUPFAM" id="SSF53383">
    <property type="entry name" value="PLP-dependent transferases"/>
    <property type="match status" value="1"/>
</dbReference>
<dbReference type="RefSeq" id="WP_137734981.1">
    <property type="nucleotide sequence ID" value="NZ_BJCL01000015.1"/>
</dbReference>
<dbReference type="Gene3D" id="1.10.10.10">
    <property type="entry name" value="Winged helix-like DNA-binding domain superfamily/Winged helix DNA-binding domain"/>
    <property type="match status" value="1"/>
</dbReference>
<dbReference type="CDD" id="cd07377">
    <property type="entry name" value="WHTH_GntR"/>
    <property type="match status" value="1"/>
</dbReference>
<comment type="similarity">
    <text evidence="1">In the C-terminal section; belongs to the class-I pyridoxal-phosphate-dependent aminotransferase family.</text>
</comment>
<evidence type="ECO:0000313" key="8">
    <source>
        <dbReference type="Proteomes" id="UP000301751"/>
    </source>
</evidence>
<dbReference type="InterPro" id="IPR036390">
    <property type="entry name" value="WH_DNA-bd_sf"/>
</dbReference>
<dbReference type="Gene3D" id="3.90.1150.10">
    <property type="entry name" value="Aspartate Aminotransferase, domain 1"/>
    <property type="match status" value="1"/>
</dbReference>
<gene>
    <name evidence="7" type="ORF">AQPW35_43450</name>
</gene>
<dbReference type="SMART" id="SM00345">
    <property type="entry name" value="HTH_GNTR"/>
    <property type="match status" value="1"/>
</dbReference>
<comment type="caution">
    <text evidence="7">The sequence shown here is derived from an EMBL/GenBank/DDBJ whole genome shotgun (WGS) entry which is preliminary data.</text>
</comment>
<evidence type="ECO:0000256" key="5">
    <source>
        <dbReference type="ARBA" id="ARBA00023163"/>
    </source>
</evidence>
<evidence type="ECO:0000256" key="4">
    <source>
        <dbReference type="ARBA" id="ARBA00023125"/>
    </source>
</evidence>
<dbReference type="InterPro" id="IPR004839">
    <property type="entry name" value="Aminotransferase_I/II_large"/>
</dbReference>
<dbReference type="PROSITE" id="PS50949">
    <property type="entry name" value="HTH_GNTR"/>
    <property type="match status" value="1"/>
</dbReference>
<reference evidence="8" key="1">
    <citation type="submission" date="2019-03" db="EMBL/GenBank/DDBJ databases">
        <title>Aquabacterium pictum sp.nov., the first bacteriochlorophyll a-containing freshwater bacterium in the genus Aquabacterium of the class Betaproteobacteria.</title>
        <authorList>
            <person name="Hirose S."/>
            <person name="Tank M."/>
            <person name="Hara E."/>
            <person name="Tamaki H."/>
            <person name="Takaichi S."/>
            <person name="Haruta S."/>
            <person name="Hanada S."/>
        </authorList>
    </citation>
    <scope>NUCLEOTIDE SEQUENCE [LARGE SCALE GENOMIC DNA]</scope>
    <source>
        <strain evidence="8">W35</strain>
    </source>
</reference>
<organism evidence="7 8">
    <name type="scientific">Pseudaquabacterium pictum</name>
    <dbReference type="NCBI Taxonomy" id="2315236"/>
    <lineage>
        <taxon>Bacteria</taxon>
        <taxon>Pseudomonadati</taxon>
        <taxon>Pseudomonadota</taxon>
        <taxon>Betaproteobacteria</taxon>
        <taxon>Burkholderiales</taxon>
        <taxon>Sphaerotilaceae</taxon>
        <taxon>Pseudaquabacterium</taxon>
    </lineage>
</organism>
<dbReference type="InterPro" id="IPR036388">
    <property type="entry name" value="WH-like_DNA-bd_sf"/>
</dbReference>
<dbReference type="InterPro" id="IPR051446">
    <property type="entry name" value="HTH_trans_reg/aminotransferase"/>
</dbReference>
<feature type="domain" description="HTH gntR-type" evidence="6">
    <location>
        <begin position="16"/>
        <end position="84"/>
    </location>
</feature>
<dbReference type="InterPro" id="IPR000524">
    <property type="entry name" value="Tscrpt_reg_HTH_GntR"/>
</dbReference>
<dbReference type="EMBL" id="BJCL01000015">
    <property type="protein sequence ID" value="GCL65264.1"/>
    <property type="molecule type" value="Genomic_DNA"/>
</dbReference>
<dbReference type="CDD" id="cd00609">
    <property type="entry name" value="AAT_like"/>
    <property type="match status" value="1"/>
</dbReference>
<dbReference type="Gene3D" id="3.40.640.10">
    <property type="entry name" value="Type I PLP-dependent aspartate aminotransferase-like (Major domain)"/>
    <property type="match status" value="1"/>
</dbReference>
<dbReference type="PANTHER" id="PTHR46577:SF2">
    <property type="entry name" value="TRANSCRIPTIONAL REGULATORY PROTEIN"/>
    <property type="match status" value="1"/>
</dbReference>
<keyword evidence="8" id="KW-1185">Reference proteome</keyword>
<accession>A0A480AUN6</accession>
<dbReference type="InterPro" id="IPR015422">
    <property type="entry name" value="PyrdxlP-dep_Trfase_small"/>
</dbReference>
<dbReference type="SUPFAM" id="SSF46785">
    <property type="entry name" value="Winged helix' DNA-binding domain"/>
    <property type="match status" value="1"/>
</dbReference>
<evidence type="ECO:0000256" key="3">
    <source>
        <dbReference type="ARBA" id="ARBA00023015"/>
    </source>
</evidence>
<dbReference type="GO" id="GO:0003677">
    <property type="term" value="F:DNA binding"/>
    <property type="evidence" value="ECO:0007669"/>
    <property type="project" value="UniProtKB-KW"/>
</dbReference>
<evidence type="ECO:0000256" key="1">
    <source>
        <dbReference type="ARBA" id="ARBA00005384"/>
    </source>
</evidence>
<protein>
    <submittedName>
        <fullName evidence="7">GntR family transcriptional regulator</fullName>
    </submittedName>
</protein>
<dbReference type="InterPro" id="IPR015424">
    <property type="entry name" value="PyrdxlP-dep_Trfase"/>
</dbReference>
<keyword evidence="3" id="KW-0805">Transcription regulation</keyword>
<evidence type="ECO:0000259" key="6">
    <source>
        <dbReference type="PROSITE" id="PS50949"/>
    </source>
</evidence>
<dbReference type="InterPro" id="IPR015421">
    <property type="entry name" value="PyrdxlP-dep_Trfase_major"/>
</dbReference>
<name>A0A480AUN6_9BURK</name>
<dbReference type="Pfam" id="PF00392">
    <property type="entry name" value="GntR"/>
    <property type="match status" value="1"/>
</dbReference>
<evidence type="ECO:0000313" key="7">
    <source>
        <dbReference type="EMBL" id="GCL65264.1"/>
    </source>
</evidence>
<dbReference type="GO" id="GO:0030170">
    <property type="term" value="F:pyridoxal phosphate binding"/>
    <property type="evidence" value="ECO:0007669"/>
    <property type="project" value="InterPro"/>
</dbReference>
<evidence type="ECO:0000256" key="2">
    <source>
        <dbReference type="ARBA" id="ARBA00022898"/>
    </source>
</evidence>